<keyword evidence="2" id="KW-0560">Oxidoreductase</keyword>
<keyword evidence="2" id="KW-0223">Dioxygenase</keyword>
<dbReference type="RefSeq" id="WP_072340801.1">
    <property type="nucleotide sequence ID" value="NZ_FPKU01000001.1"/>
</dbReference>
<dbReference type="InterPro" id="IPR058739">
    <property type="entry name" value="NicX"/>
</dbReference>
<name>A0A1K2HX91_9HYPH</name>
<dbReference type="OrthoDB" id="6918951at2"/>
<evidence type="ECO:0000313" key="3">
    <source>
        <dbReference type="Proteomes" id="UP000183447"/>
    </source>
</evidence>
<dbReference type="GO" id="GO:0051213">
    <property type="term" value="F:dioxygenase activity"/>
    <property type="evidence" value="ECO:0007669"/>
    <property type="project" value="UniProtKB-KW"/>
</dbReference>
<evidence type="ECO:0000256" key="1">
    <source>
        <dbReference type="ARBA" id="ARBA00022723"/>
    </source>
</evidence>
<organism evidence="2 3">
    <name type="scientific">Devosia enhydra</name>
    <dbReference type="NCBI Taxonomy" id="665118"/>
    <lineage>
        <taxon>Bacteria</taxon>
        <taxon>Pseudomonadati</taxon>
        <taxon>Pseudomonadota</taxon>
        <taxon>Alphaproteobacteria</taxon>
        <taxon>Hyphomicrobiales</taxon>
        <taxon>Devosiaceae</taxon>
        <taxon>Devosia</taxon>
    </lineage>
</organism>
<protein>
    <submittedName>
        <fullName evidence="2">2,5-dihydroxypyridine 5,6-dioxygenase</fullName>
    </submittedName>
</protein>
<accession>A0A1K2HX91</accession>
<dbReference type="Pfam" id="PF26233">
    <property type="entry name" value="NicX"/>
    <property type="match status" value="1"/>
</dbReference>
<dbReference type="GO" id="GO:0046872">
    <property type="term" value="F:metal ion binding"/>
    <property type="evidence" value="ECO:0007669"/>
    <property type="project" value="UniProtKB-KW"/>
</dbReference>
<reference evidence="2 3" key="1">
    <citation type="submission" date="2016-11" db="EMBL/GenBank/DDBJ databases">
        <authorList>
            <person name="Jaros S."/>
            <person name="Januszkiewicz K."/>
            <person name="Wedrychowicz H."/>
        </authorList>
    </citation>
    <scope>NUCLEOTIDE SEQUENCE [LARGE SCALE GENOMIC DNA]</scope>
    <source>
        <strain evidence="2 3">ATCC 23634</strain>
    </source>
</reference>
<proteinExistence type="predicted"/>
<dbReference type="PANTHER" id="PTHR34448:SF1">
    <property type="entry name" value="BLL6088 PROTEIN"/>
    <property type="match status" value="1"/>
</dbReference>
<dbReference type="EMBL" id="FPKU01000001">
    <property type="protein sequence ID" value="SFZ83486.1"/>
    <property type="molecule type" value="Genomic_DNA"/>
</dbReference>
<dbReference type="PANTHER" id="PTHR34448">
    <property type="entry name" value="AMINOPEPTIDASE"/>
    <property type="match status" value="1"/>
</dbReference>
<gene>
    <name evidence="2" type="ORF">SAMN02983003_1674</name>
</gene>
<sequence length="340" mass="35388">MAYARTYDGPGFAADLTALFRHQLAACALAEGELCVGITDTAWMPAYSAACSAAASALGARAVQVTFGWNTPPDAAALDAICAAADLVVYMTSHTLHYRPEIGKALARGARVLCCMEPPHVLDRLRFDTSVRDRALAGAALLEASSRIHITSPAGTDVTMDKSGRRGLAAYGAADVAGHLDFWGLGSVQAAQIEGSAEGTIVLDVGDCLFHLARFVEAPVRIRLKAGRIAAIEGGLDAFLLREALSTAGDDAAWAAGHMAWGIDPRARWTQPLVQTPDTGGGGADIESFAGTVQIQFGSNDDVAFGGQNRSRAHLGLCLRGATLRLDGTPVVTDGRAVGT</sequence>
<keyword evidence="1" id="KW-0479">Metal-binding</keyword>
<dbReference type="AlphaFoldDB" id="A0A1K2HX91"/>
<keyword evidence="3" id="KW-1185">Reference proteome</keyword>
<evidence type="ECO:0000313" key="2">
    <source>
        <dbReference type="EMBL" id="SFZ83486.1"/>
    </source>
</evidence>
<dbReference type="STRING" id="665118.SAMN02983003_1674"/>
<dbReference type="InterPro" id="IPR052170">
    <property type="entry name" value="M29_Exopeptidase"/>
</dbReference>
<dbReference type="Proteomes" id="UP000183447">
    <property type="component" value="Unassembled WGS sequence"/>
</dbReference>